<keyword evidence="1" id="KW-0694">RNA-binding</keyword>
<evidence type="ECO:0000256" key="1">
    <source>
        <dbReference type="PROSITE-ProRule" id="PRU00176"/>
    </source>
</evidence>
<dbReference type="EMBL" id="KZ819188">
    <property type="protein sequence ID" value="PWZ03329.1"/>
    <property type="molecule type" value="Genomic_DNA"/>
</dbReference>
<sequence>LSIRTVEADLQSEFDRIAPVEKVVIVYDARSGRSRGFGFVTMKDVDGARAAIDALNGKDLHGRRIRVDFS</sequence>
<keyword evidence="4" id="KW-1185">Reference proteome</keyword>
<reference evidence="3 4" key="1">
    <citation type="journal article" date="2018" name="Mol. Biol. Evol.">
        <title>Broad Genomic Sampling Reveals a Smut Pathogenic Ancestry of the Fungal Clade Ustilaginomycotina.</title>
        <authorList>
            <person name="Kijpornyongpan T."/>
            <person name="Mondo S.J."/>
            <person name="Barry K."/>
            <person name="Sandor L."/>
            <person name="Lee J."/>
            <person name="Lipzen A."/>
            <person name="Pangilinan J."/>
            <person name="LaButti K."/>
            <person name="Hainaut M."/>
            <person name="Henrissat B."/>
            <person name="Grigoriev I.V."/>
            <person name="Spatafora J.W."/>
            <person name="Aime M.C."/>
        </authorList>
    </citation>
    <scope>NUCLEOTIDE SEQUENCE [LARGE SCALE GENOMIC DNA]</scope>
    <source>
        <strain evidence="3 4">MCA 3645</strain>
    </source>
</reference>
<dbReference type="GO" id="GO:0003723">
    <property type="term" value="F:RNA binding"/>
    <property type="evidence" value="ECO:0007669"/>
    <property type="project" value="UniProtKB-UniRule"/>
</dbReference>
<dbReference type="Proteomes" id="UP000246740">
    <property type="component" value="Unassembled WGS sequence"/>
</dbReference>
<evidence type="ECO:0000313" key="4">
    <source>
        <dbReference type="Proteomes" id="UP000246740"/>
    </source>
</evidence>
<dbReference type="InterPro" id="IPR012677">
    <property type="entry name" value="Nucleotide-bd_a/b_plait_sf"/>
</dbReference>
<feature type="domain" description="RRM" evidence="2">
    <location>
        <begin position="1"/>
        <end position="70"/>
    </location>
</feature>
<proteinExistence type="predicted"/>
<dbReference type="Pfam" id="PF00076">
    <property type="entry name" value="RRM_1"/>
    <property type="match status" value="1"/>
</dbReference>
<dbReference type="SUPFAM" id="SSF54928">
    <property type="entry name" value="RNA-binding domain, RBD"/>
    <property type="match status" value="1"/>
</dbReference>
<feature type="non-terminal residue" evidence="3">
    <location>
        <position position="70"/>
    </location>
</feature>
<dbReference type="SMART" id="SM00360">
    <property type="entry name" value="RRM"/>
    <property type="match status" value="1"/>
</dbReference>
<feature type="non-terminal residue" evidence="3">
    <location>
        <position position="1"/>
    </location>
</feature>
<dbReference type="InterPro" id="IPR050441">
    <property type="entry name" value="RBM"/>
</dbReference>
<accession>A0A317Y132</accession>
<dbReference type="AlphaFoldDB" id="A0A317Y132"/>
<dbReference type="InParanoid" id="A0A317Y132"/>
<dbReference type="InterPro" id="IPR000504">
    <property type="entry name" value="RRM_dom"/>
</dbReference>
<protein>
    <submittedName>
        <fullName evidence="3">RNA-binding domain-containing protein</fullName>
    </submittedName>
</protein>
<dbReference type="STRING" id="1882483.A0A317Y132"/>
<dbReference type="PANTHER" id="PTHR48034">
    <property type="entry name" value="TRANSFORMER-2 SEX-DETERMINING PROTEIN-RELATED"/>
    <property type="match status" value="1"/>
</dbReference>
<evidence type="ECO:0000259" key="2">
    <source>
        <dbReference type="PROSITE" id="PS50102"/>
    </source>
</evidence>
<dbReference type="PROSITE" id="PS50102">
    <property type="entry name" value="RRM"/>
    <property type="match status" value="1"/>
</dbReference>
<dbReference type="Gene3D" id="3.30.70.330">
    <property type="match status" value="1"/>
</dbReference>
<dbReference type="OrthoDB" id="439808at2759"/>
<organism evidence="3 4">
    <name type="scientific">Testicularia cyperi</name>
    <dbReference type="NCBI Taxonomy" id="1882483"/>
    <lineage>
        <taxon>Eukaryota</taxon>
        <taxon>Fungi</taxon>
        <taxon>Dikarya</taxon>
        <taxon>Basidiomycota</taxon>
        <taxon>Ustilaginomycotina</taxon>
        <taxon>Ustilaginomycetes</taxon>
        <taxon>Ustilaginales</taxon>
        <taxon>Anthracoideaceae</taxon>
        <taxon>Testicularia</taxon>
    </lineage>
</organism>
<gene>
    <name evidence="3" type="ORF">BCV70DRAFT_149600</name>
</gene>
<evidence type="ECO:0000313" key="3">
    <source>
        <dbReference type="EMBL" id="PWZ03329.1"/>
    </source>
</evidence>
<dbReference type="InterPro" id="IPR035979">
    <property type="entry name" value="RBD_domain_sf"/>
</dbReference>
<name>A0A317Y132_9BASI</name>